<dbReference type="EMBL" id="AGNL01024595">
    <property type="protein sequence ID" value="EJK58657.1"/>
    <property type="molecule type" value="Genomic_DNA"/>
</dbReference>
<gene>
    <name evidence="2" type="ORF">THAOC_21201</name>
</gene>
<organism evidence="2 3">
    <name type="scientific">Thalassiosira oceanica</name>
    <name type="common">Marine diatom</name>
    <dbReference type="NCBI Taxonomy" id="159749"/>
    <lineage>
        <taxon>Eukaryota</taxon>
        <taxon>Sar</taxon>
        <taxon>Stramenopiles</taxon>
        <taxon>Ochrophyta</taxon>
        <taxon>Bacillariophyta</taxon>
        <taxon>Coscinodiscophyceae</taxon>
        <taxon>Thalassiosirophycidae</taxon>
        <taxon>Thalassiosirales</taxon>
        <taxon>Thalassiosiraceae</taxon>
        <taxon>Thalassiosira</taxon>
    </lineage>
</organism>
<reference evidence="2 3" key="1">
    <citation type="journal article" date="2012" name="Genome Biol.">
        <title>Genome and low-iron response of an oceanic diatom adapted to chronic iron limitation.</title>
        <authorList>
            <person name="Lommer M."/>
            <person name="Specht M."/>
            <person name="Roy A.S."/>
            <person name="Kraemer L."/>
            <person name="Andreson R."/>
            <person name="Gutowska M.A."/>
            <person name="Wolf J."/>
            <person name="Bergner S.V."/>
            <person name="Schilhabel M.B."/>
            <person name="Klostermeier U.C."/>
            <person name="Beiko R.G."/>
            <person name="Rosenstiel P."/>
            <person name="Hippler M."/>
            <person name="Laroche J."/>
        </authorList>
    </citation>
    <scope>NUCLEOTIDE SEQUENCE [LARGE SCALE GENOMIC DNA]</scope>
    <source>
        <strain evidence="2 3">CCMP1005</strain>
    </source>
</reference>
<accession>K0SJM4</accession>
<protein>
    <submittedName>
        <fullName evidence="2">Uncharacterized protein</fullName>
    </submittedName>
</protein>
<dbReference type="Proteomes" id="UP000266841">
    <property type="component" value="Unassembled WGS sequence"/>
</dbReference>
<keyword evidence="3" id="KW-1185">Reference proteome</keyword>
<comment type="caution">
    <text evidence="2">The sequence shown here is derived from an EMBL/GenBank/DDBJ whole genome shotgun (WGS) entry which is preliminary data.</text>
</comment>
<feature type="compositionally biased region" description="Polar residues" evidence="1">
    <location>
        <begin position="143"/>
        <end position="156"/>
    </location>
</feature>
<evidence type="ECO:0000256" key="1">
    <source>
        <dbReference type="SAM" id="MobiDB-lite"/>
    </source>
</evidence>
<dbReference type="AlphaFoldDB" id="K0SJM4"/>
<feature type="compositionally biased region" description="Low complexity" evidence="1">
    <location>
        <begin position="47"/>
        <end position="67"/>
    </location>
</feature>
<proteinExistence type="predicted"/>
<feature type="region of interest" description="Disordered" evidence="1">
    <location>
        <begin position="42"/>
        <end position="172"/>
    </location>
</feature>
<evidence type="ECO:0000313" key="3">
    <source>
        <dbReference type="Proteomes" id="UP000266841"/>
    </source>
</evidence>
<evidence type="ECO:0000313" key="2">
    <source>
        <dbReference type="EMBL" id="EJK58657.1"/>
    </source>
</evidence>
<feature type="non-terminal residue" evidence="2">
    <location>
        <position position="1"/>
    </location>
</feature>
<sequence length="172" mass="17683">SALDNRKGEATAIAMEKYLDKNLQVSSKAALVDVSCASPAFRRPSDASAAEGASRPAPGPPRAAARQASDRPLPAMGTSSVSSGRKIINPVGDPLPSRVDQASPHETADHPPQSTCVGGALREDNLEGVGGILRENSLEAHPTQRSCRGSGVSATATGRIEAPANGRPTGRR</sequence>
<name>K0SJM4_THAOC</name>